<gene>
    <name evidence="3" type="ORF">P775_21385</name>
</gene>
<dbReference type="RefSeq" id="WP_099912729.1">
    <property type="nucleotide sequence ID" value="NZ_AWWI01000138.1"/>
</dbReference>
<keyword evidence="4" id="KW-1185">Reference proteome</keyword>
<evidence type="ECO:0000313" key="4">
    <source>
        <dbReference type="Proteomes" id="UP000231259"/>
    </source>
</evidence>
<sequence>MSNLQDRSESVGNSSALRKRYETSRASIESFRRIEAGQSGAMVYAALAYGDVLESSSGFRTMSHLAKLFCIAALFVIPNLLVIHVLL</sequence>
<dbReference type="EMBL" id="AWWI01000138">
    <property type="protein sequence ID" value="PIL18124.1"/>
    <property type="molecule type" value="Genomic_DNA"/>
</dbReference>
<dbReference type="Proteomes" id="UP000231259">
    <property type="component" value="Unassembled WGS sequence"/>
</dbReference>
<dbReference type="OrthoDB" id="7874442at2"/>
<feature type="region of interest" description="Disordered" evidence="1">
    <location>
        <begin position="1"/>
        <end position="24"/>
    </location>
</feature>
<dbReference type="AlphaFoldDB" id="A0A2G8R9A8"/>
<keyword evidence="2" id="KW-1133">Transmembrane helix</keyword>
<name>A0A2G8R9A8_9RHOB</name>
<proteinExistence type="predicted"/>
<feature type="transmembrane region" description="Helical" evidence="2">
    <location>
        <begin position="65"/>
        <end position="86"/>
    </location>
</feature>
<comment type="caution">
    <text evidence="3">The sequence shown here is derived from an EMBL/GenBank/DDBJ whole genome shotgun (WGS) entry which is preliminary data.</text>
</comment>
<evidence type="ECO:0000256" key="1">
    <source>
        <dbReference type="SAM" id="MobiDB-lite"/>
    </source>
</evidence>
<keyword evidence="2" id="KW-0472">Membrane</keyword>
<protein>
    <submittedName>
        <fullName evidence="3">Uncharacterized protein</fullName>
    </submittedName>
</protein>
<organism evidence="3 4">
    <name type="scientific">Puniceibacterium antarcticum</name>
    <dbReference type="NCBI Taxonomy" id="1206336"/>
    <lineage>
        <taxon>Bacteria</taxon>
        <taxon>Pseudomonadati</taxon>
        <taxon>Pseudomonadota</taxon>
        <taxon>Alphaproteobacteria</taxon>
        <taxon>Rhodobacterales</taxon>
        <taxon>Paracoccaceae</taxon>
        <taxon>Puniceibacterium</taxon>
    </lineage>
</organism>
<reference evidence="3 4" key="1">
    <citation type="submission" date="2013-09" db="EMBL/GenBank/DDBJ databases">
        <title>Genome sequencing of Phaeobacter antarcticus sp. nov. SM1211.</title>
        <authorList>
            <person name="Zhang X.-Y."/>
            <person name="Liu C."/>
            <person name="Chen X.-L."/>
            <person name="Xie B.-B."/>
            <person name="Qin Q.-L."/>
            <person name="Rong J.-C."/>
            <person name="Zhang Y.-Z."/>
        </authorList>
    </citation>
    <scope>NUCLEOTIDE SEQUENCE [LARGE SCALE GENOMIC DNA]</scope>
    <source>
        <strain evidence="3 4">SM1211</strain>
    </source>
</reference>
<feature type="compositionally biased region" description="Polar residues" evidence="1">
    <location>
        <begin position="1"/>
        <end position="16"/>
    </location>
</feature>
<keyword evidence="2" id="KW-0812">Transmembrane</keyword>
<evidence type="ECO:0000313" key="3">
    <source>
        <dbReference type="EMBL" id="PIL18124.1"/>
    </source>
</evidence>
<evidence type="ECO:0000256" key="2">
    <source>
        <dbReference type="SAM" id="Phobius"/>
    </source>
</evidence>
<accession>A0A2G8R9A8</accession>